<sequence>MSAASSHHFYSLLSTTTILPSYTLFHNTLIIPHSFIMSSLSSRMLAALLRLVRFLFGGGRCVDLESGNAIPARKDNDVMKKREPQVPKAAVPTFKPDMAGVPALAIASMALSAAVAPVAPMHIVATTLVIPRTIITPPPDDRDDCVYKEESVKIGAVRKDTDTRAMLVPLKQVTNLSKRVHGQALLNRKAPMHKENLRAHPNAPRRPQLAAASPPPLPPLAPITRKLTVINVPVAPPVQPVDKPVPAVDAKVAGPCSSEWEHEKAHQLEEARIFSEKVKDRRRRSLPTPPPPPPPASSPTTSLTRHVSAPARLSLQERLERACTAAVPAALAVPVAPLWGDVHVRFVIEDDDENEDETKITLRTREDPIAPAVPVAPLWSNEHVLFVIGDADEDEAEIEASEIMLRTREEQAAPEILDTSLPSLSVSSSSSAGSLSPYSTRWRPGSTHRCGSGCRASRSCRRFGVVWMTATATTQTTGRTSSRSRTTH</sequence>
<protein>
    <submittedName>
        <fullName evidence="2">Uncharacterized protein</fullName>
    </submittedName>
</protein>
<feature type="region of interest" description="Disordered" evidence="1">
    <location>
        <begin position="419"/>
        <end position="447"/>
    </location>
</feature>
<dbReference type="EMBL" id="JARKIE010001415">
    <property type="protein sequence ID" value="KAJ7602254.1"/>
    <property type="molecule type" value="Genomic_DNA"/>
</dbReference>
<feature type="compositionally biased region" description="Basic and acidic residues" evidence="1">
    <location>
        <begin position="261"/>
        <end position="279"/>
    </location>
</feature>
<feature type="compositionally biased region" description="Pro residues" evidence="1">
    <location>
        <begin position="287"/>
        <end position="297"/>
    </location>
</feature>
<feature type="compositionally biased region" description="Low complexity" evidence="1">
    <location>
        <begin position="420"/>
        <end position="439"/>
    </location>
</feature>
<evidence type="ECO:0000313" key="3">
    <source>
        <dbReference type="Proteomes" id="UP001221757"/>
    </source>
</evidence>
<feature type="non-terminal residue" evidence="2">
    <location>
        <position position="1"/>
    </location>
</feature>
<reference evidence="2" key="1">
    <citation type="submission" date="2023-03" db="EMBL/GenBank/DDBJ databases">
        <title>Massive genome expansion in bonnet fungi (Mycena s.s.) driven by repeated elements and novel gene families across ecological guilds.</title>
        <authorList>
            <consortium name="Lawrence Berkeley National Laboratory"/>
            <person name="Harder C.B."/>
            <person name="Miyauchi S."/>
            <person name="Viragh M."/>
            <person name="Kuo A."/>
            <person name="Thoen E."/>
            <person name="Andreopoulos B."/>
            <person name="Lu D."/>
            <person name="Skrede I."/>
            <person name="Drula E."/>
            <person name="Henrissat B."/>
            <person name="Morin E."/>
            <person name="Kohler A."/>
            <person name="Barry K."/>
            <person name="LaButti K."/>
            <person name="Morin E."/>
            <person name="Salamov A."/>
            <person name="Lipzen A."/>
            <person name="Mereny Z."/>
            <person name="Hegedus B."/>
            <person name="Baldrian P."/>
            <person name="Stursova M."/>
            <person name="Weitz H."/>
            <person name="Taylor A."/>
            <person name="Grigoriev I.V."/>
            <person name="Nagy L.G."/>
            <person name="Martin F."/>
            <person name="Kauserud H."/>
        </authorList>
    </citation>
    <scope>NUCLEOTIDE SEQUENCE</scope>
    <source>
        <strain evidence="2">CBHHK067</strain>
    </source>
</reference>
<feature type="region of interest" description="Disordered" evidence="1">
    <location>
        <begin position="261"/>
        <end position="306"/>
    </location>
</feature>
<dbReference type="AlphaFoldDB" id="A0AAD7AX48"/>
<gene>
    <name evidence="2" type="ORF">B0H17DRAFT_1122531</name>
</gene>
<name>A0AAD7AX48_MYCRO</name>
<organism evidence="2 3">
    <name type="scientific">Mycena rosella</name>
    <name type="common">Pink bonnet</name>
    <name type="synonym">Agaricus rosellus</name>
    <dbReference type="NCBI Taxonomy" id="1033263"/>
    <lineage>
        <taxon>Eukaryota</taxon>
        <taxon>Fungi</taxon>
        <taxon>Dikarya</taxon>
        <taxon>Basidiomycota</taxon>
        <taxon>Agaricomycotina</taxon>
        <taxon>Agaricomycetes</taxon>
        <taxon>Agaricomycetidae</taxon>
        <taxon>Agaricales</taxon>
        <taxon>Marasmiineae</taxon>
        <taxon>Mycenaceae</taxon>
        <taxon>Mycena</taxon>
    </lineage>
</organism>
<evidence type="ECO:0000313" key="2">
    <source>
        <dbReference type="EMBL" id="KAJ7602254.1"/>
    </source>
</evidence>
<keyword evidence="3" id="KW-1185">Reference proteome</keyword>
<comment type="caution">
    <text evidence="2">The sequence shown here is derived from an EMBL/GenBank/DDBJ whole genome shotgun (WGS) entry which is preliminary data.</text>
</comment>
<proteinExistence type="predicted"/>
<feature type="region of interest" description="Disordered" evidence="1">
    <location>
        <begin position="198"/>
        <end position="217"/>
    </location>
</feature>
<dbReference type="Proteomes" id="UP001221757">
    <property type="component" value="Unassembled WGS sequence"/>
</dbReference>
<evidence type="ECO:0000256" key="1">
    <source>
        <dbReference type="SAM" id="MobiDB-lite"/>
    </source>
</evidence>
<accession>A0AAD7AX48</accession>